<protein>
    <recommendedName>
        <fullName evidence="4">Rhomboid family intramembrane serine protease</fullName>
    </recommendedName>
</protein>
<evidence type="ECO:0000313" key="3">
    <source>
        <dbReference type="Proteomes" id="UP000272051"/>
    </source>
</evidence>
<feature type="transmembrane region" description="Helical" evidence="1">
    <location>
        <begin position="6"/>
        <end position="27"/>
    </location>
</feature>
<gene>
    <name evidence="2" type="ORF">DRJ33_06700</name>
</gene>
<reference evidence="2 3" key="1">
    <citation type="submission" date="2018-06" db="EMBL/GenBank/DDBJ databases">
        <title>Extensive metabolic versatility and redundancy in microbially diverse, dynamic hydrothermal sediments.</title>
        <authorList>
            <person name="Dombrowski N."/>
            <person name="Teske A."/>
            <person name="Baker B.J."/>
        </authorList>
    </citation>
    <scope>NUCLEOTIDE SEQUENCE [LARGE SCALE GENOMIC DNA]</scope>
    <source>
        <strain evidence="2">B34_G17</strain>
    </source>
</reference>
<feature type="transmembrane region" description="Helical" evidence="1">
    <location>
        <begin position="60"/>
        <end position="78"/>
    </location>
</feature>
<keyword evidence="1" id="KW-0472">Membrane</keyword>
<keyword evidence="1" id="KW-0812">Transmembrane</keyword>
<feature type="transmembrane region" description="Helical" evidence="1">
    <location>
        <begin position="108"/>
        <end position="128"/>
    </location>
</feature>
<dbReference type="EMBL" id="QMQX01000139">
    <property type="protein sequence ID" value="RLE51010.1"/>
    <property type="molecule type" value="Genomic_DNA"/>
</dbReference>
<organism evidence="2 3">
    <name type="scientific">Thermoproteota archaeon</name>
    <dbReference type="NCBI Taxonomy" id="2056631"/>
    <lineage>
        <taxon>Archaea</taxon>
        <taxon>Thermoproteota</taxon>
    </lineage>
</organism>
<evidence type="ECO:0008006" key="4">
    <source>
        <dbReference type="Google" id="ProtNLM"/>
    </source>
</evidence>
<sequence>LNIPLSYTFIGASGAIFGILYVASFIAPKGGVPTILFFLIVISMLQPIIVEFVLENPVGFAIVLPLILVFIAVASTFFKLVPSIVATFFFVAYTILQVHFGLNLGVSHFGHVGGMVGGLISLLVYSRLRSVGRWRRKAF</sequence>
<proteinExistence type="predicted"/>
<feature type="transmembrane region" description="Helical" evidence="1">
    <location>
        <begin position="34"/>
        <end position="54"/>
    </location>
</feature>
<accession>A0A497EW93</accession>
<evidence type="ECO:0000256" key="1">
    <source>
        <dbReference type="SAM" id="Phobius"/>
    </source>
</evidence>
<dbReference type="AlphaFoldDB" id="A0A497EW93"/>
<comment type="caution">
    <text evidence="2">The sequence shown here is derived from an EMBL/GenBank/DDBJ whole genome shotgun (WGS) entry which is preliminary data.</text>
</comment>
<dbReference type="Proteomes" id="UP000272051">
    <property type="component" value="Unassembled WGS sequence"/>
</dbReference>
<keyword evidence="1" id="KW-1133">Transmembrane helix</keyword>
<name>A0A497EW93_9CREN</name>
<evidence type="ECO:0000313" key="2">
    <source>
        <dbReference type="EMBL" id="RLE51010.1"/>
    </source>
</evidence>
<feature type="non-terminal residue" evidence="2">
    <location>
        <position position="1"/>
    </location>
</feature>